<evidence type="ECO:0000313" key="1">
    <source>
        <dbReference type="EMBL" id="EEF23055.1"/>
    </source>
</evidence>
<evidence type="ECO:0000313" key="2">
    <source>
        <dbReference type="Proteomes" id="UP000008311"/>
    </source>
</evidence>
<accession>B9TM59</accession>
<feature type="non-terminal residue" evidence="1">
    <location>
        <position position="118"/>
    </location>
</feature>
<protein>
    <submittedName>
        <fullName evidence="1">Uncharacterized protein</fullName>
    </submittedName>
</protein>
<dbReference type="EMBL" id="EQ988200">
    <property type="protein sequence ID" value="EEF23055.1"/>
    <property type="molecule type" value="Genomic_DNA"/>
</dbReference>
<reference evidence="2" key="1">
    <citation type="journal article" date="2010" name="Nat. Biotechnol.">
        <title>Draft genome sequence of the oilseed species Ricinus communis.</title>
        <authorList>
            <person name="Chan A.P."/>
            <person name="Crabtree J."/>
            <person name="Zhao Q."/>
            <person name="Lorenzi H."/>
            <person name="Orvis J."/>
            <person name="Puiu D."/>
            <person name="Melake-Berhan A."/>
            <person name="Jones K.M."/>
            <person name="Redman J."/>
            <person name="Chen G."/>
            <person name="Cahoon E.B."/>
            <person name="Gedil M."/>
            <person name="Stanke M."/>
            <person name="Haas B.J."/>
            <person name="Wortman J.R."/>
            <person name="Fraser-Liggett C.M."/>
            <person name="Ravel J."/>
            <person name="Rabinowicz P.D."/>
        </authorList>
    </citation>
    <scope>NUCLEOTIDE SEQUENCE [LARGE SCALE GENOMIC DNA]</scope>
    <source>
        <strain evidence="2">cv. Hale</strain>
    </source>
</reference>
<proteinExistence type="predicted"/>
<gene>
    <name evidence="1" type="ORF">RCOM_2086890</name>
</gene>
<organism evidence="1 2">
    <name type="scientific">Ricinus communis</name>
    <name type="common">Castor bean</name>
    <dbReference type="NCBI Taxonomy" id="3988"/>
    <lineage>
        <taxon>Eukaryota</taxon>
        <taxon>Viridiplantae</taxon>
        <taxon>Streptophyta</taxon>
        <taxon>Embryophyta</taxon>
        <taxon>Tracheophyta</taxon>
        <taxon>Spermatophyta</taxon>
        <taxon>Magnoliopsida</taxon>
        <taxon>eudicotyledons</taxon>
        <taxon>Gunneridae</taxon>
        <taxon>Pentapetalae</taxon>
        <taxon>rosids</taxon>
        <taxon>fabids</taxon>
        <taxon>Malpighiales</taxon>
        <taxon>Euphorbiaceae</taxon>
        <taxon>Acalyphoideae</taxon>
        <taxon>Acalypheae</taxon>
        <taxon>Ricinus</taxon>
    </lineage>
</organism>
<dbReference type="InParanoid" id="B9TM59"/>
<sequence>MSKASHTPLSYRIKGQPQISQTLKRNSLFFPKLSIELFARSSLSSQVSSLSGTIPSEWINRVILILAYQGADLSYLIDPGENRANLIAPSQYQQTKRRRMLPFGTSPCPFGLINYFSI</sequence>
<keyword evidence="2" id="KW-1185">Reference proteome</keyword>
<name>B9TM59_RICCO</name>
<dbReference type="Proteomes" id="UP000008311">
    <property type="component" value="Unassembled WGS sequence"/>
</dbReference>
<dbReference type="AlphaFoldDB" id="B9TM59"/>